<name>A0A178CGG5_9EURO</name>
<dbReference type="CDD" id="cd05233">
    <property type="entry name" value="SDR_c"/>
    <property type="match status" value="1"/>
</dbReference>
<proteinExistence type="inferred from homology"/>
<accession>A0A178CGG5</accession>
<dbReference type="SUPFAM" id="SSF51735">
    <property type="entry name" value="NAD(P)-binding Rossmann-fold domains"/>
    <property type="match status" value="1"/>
</dbReference>
<evidence type="ECO:0000256" key="3">
    <source>
        <dbReference type="RuleBase" id="RU000363"/>
    </source>
</evidence>
<keyword evidence="2" id="KW-0521">NADP</keyword>
<keyword evidence="5" id="KW-1185">Reference proteome</keyword>
<dbReference type="OrthoDB" id="5840532at2759"/>
<comment type="similarity">
    <text evidence="1 3">Belongs to the short-chain dehydrogenases/reductases (SDR) family.</text>
</comment>
<comment type="caution">
    <text evidence="4">The sequence shown here is derived from an EMBL/GenBank/DDBJ whole genome shotgun (WGS) entry which is preliminary data.</text>
</comment>
<dbReference type="PRINTS" id="PR00081">
    <property type="entry name" value="GDHRDH"/>
</dbReference>
<dbReference type="GO" id="GO:0016616">
    <property type="term" value="F:oxidoreductase activity, acting on the CH-OH group of donors, NAD or NADP as acceptor"/>
    <property type="evidence" value="ECO:0007669"/>
    <property type="project" value="TreeGrafter"/>
</dbReference>
<dbReference type="PANTHER" id="PTHR42760">
    <property type="entry name" value="SHORT-CHAIN DEHYDROGENASES/REDUCTASES FAMILY MEMBER"/>
    <property type="match status" value="1"/>
</dbReference>
<evidence type="ECO:0000256" key="2">
    <source>
        <dbReference type="ARBA" id="ARBA00022857"/>
    </source>
</evidence>
<dbReference type="FunFam" id="3.40.50.720:FF:000084">
    <property type="entry name" value="Short-chain dehydrogenase reductase"/>
    <property type="match status" value="1"/>
</dbReference>
<dbReference type="GeneID" id="34592958"/>
<dbReference type="Gene3D" id="3.40.50.720">
    <property type="entry name" value="NAD(P)-binding Rossmann-like Domain"/>
    <property type="match status" value="1"/>
</dbReference>
<dbReference type="PRINTS" id="PR00080">
    <property type="entry name" value="SDRFAMILY"/>
</dbReference>
<evidence type="ECO:0000256" key="1">
    <source>
        <dbReference type="ARBA" id="ARBA00006484"/>
    </source>
</evidence>
<dbReference type="RefSeq" id="XP_022496176.1">
    <property type="nucleotide sequence ID" value="XM_022647830.1"/>
</dbReference>
<gene>
    <name evidence="4" type="ORF">AYO20_09561</name>
</gene>
<dbReference type="InterPro" id="IPR002347">
    <property type="entry name" value="SDR_fam"/>
</dbReference>
<reference evidence="4 5" key="1">
    <citation type="submission" date="2016-03" db="EMBL/GenBank/DDBJ databases">
        <title>The draft genome sequence of Fonsecaea nubica causative agent of cutaneous subcutaneous infection in human host.</title>
        <authorList>
            <person name="Costa F."/>
            <person name="Sybren D.H."/>
            <person name="Raittz R.T."/>
            <person name="Weiss V.A."/>
            <person name="Leao A.C."/>
            <person name="Gomes R."/>
            <person name="De Souza E.M."/>
            <person name="Pedrosa F.O."/>
            <person name="Steffens M.B."/>
            <person name="Bombassaro A."/>
            <person name="Tadra-Sfeir M.Z."/>
            <person name="Moreno L.F."/>
            <person name="Najafzadeh M.J."/>
            <person name="Felipe M.S."/>
            <person name="Teixeira M."/>
            <person name="Sun J."/>
            <person name="Xi L."/>
            <person name="Castro M.A."/>
            <person name="Vicente V.A."/>
        </authorList>
    </citation>
    <scope>NUCLEOTIDE SEQUENCE [LARGE SCALE GENOMIC DNA]</scope>
    <source>
        <strain evidence="4 5">CBS 269.64</strain>
    </source>
</reference>
<dbReference type="InterPro" id="IPR036291">
    <property type="entry name" value="NAD(P)-bd_dom_sf"/>
</dbReference>
<dbReference type="AlphaFoldDB" id="A0A178CGG5"/>
<organism evidence="4 5">
    <name type="scientific">Fonsecaea nubica</name>
    <dbReference type="NCBI Taxonomy" id="856822"/>
    <lineage>
        <taxon>Eukaryota</taxon>
        <taxon>Fungi</taxon>
        <taxon>Dikarya</taxon>
        <taxon>Ascomycota</taxon>
        <taxon>Pezizomycotina</taxon>
        <taxon>Eurotiomycetes</taxon>
        <taxon>Chaetothyriomycetidae</taxon>
        <taxon>Chaetothyriales</taxon>
        <taxon>Herpotrichiellaceae</taxon>
        <taxon>Fonsecaea</taxon>
    </lineage>
</organism>
<dbReference type="Proteomes" id="UP000185904">
    <property type="component" value="Unassembled WGS sequence"/>
</dbReference>
<dbReference type="Pfam" id="PF00106">
    <property type="entry name" value="adh_short"/>
    <property type="match status" value="1"/>
</dbReference>
<dbReference type="EMBL" id="LVCJ01000090">
    <property type="protein sequence ID" value="OAL28142.1"/>
    <property type="molecule type" value="Genomic_DNA"/>
</dbReference>
<sequence length="275" mass="29200">MAPLLMTGVGLVTGAASGIGRACAKILVEEGCTRLVLSDLPGGGLQEVADELKSIEPSVETVLFVGDMSKEVDVDQMVAAGVARFGAIHYCINSAGVTSRPRLRTHELETEAFDRVVNINLRGLWLCERAQIRQFLKQEPTLQPRRHHAAGIATQRGAIVNISSIFGLTAHATAGAYPASKSGVLGLTRTDAVAYATDGIRVNAICPGFINTPLVEKAKEAGADYNKLVSLIPFRRMGTAEEVAEAAVWLASERASYVSGVELPVDGAWVRACNT</sequence>
<evidence type="ECO:0000313" key="4">
    <source>
        <dbReference type="EMBL" id="OAL28142.1"/>
    </source>
</evidence>
<protein>
    <submittedName>
        <fullName evidence="4">Uncharacterized protein</fullName>
    </submittedName>
</protein>
<evidence type="ECO:0000313" key="5">
    <source>
        <dbReference type="Proteomes" id="UP000185904"/>
    </source>
</evidence>